<evidence type="ECO:0000313" key="13">
    <source>
        <dbReference type="Proteomes" id="UP000265140"/>
    </source>
</evidence>
<accession>A0A3P8Z8I6</accession>
<proteinExistence type="inferred from homology"/>
<feature type="transmembrane region" description="Helical" evidence="10">
    <location>
        <begin position="230"/>
        <end position="254"/>
    </location>
</feature>
<keyword evidence="5 9" id="KW-0297">G-protein coupled receptor</keyword>
<dbReference type="PRINTS" id="PR01157">
    <property type="entry name" value="P2YPURNOCPTR"/>
</dbReference>
<sequence>MSGYDNFTFCPVAQSYKRILLPLTYSLVFVLGLTLNLVLLGLVSCRTRTCSVVYLTNLAAADLLYVLALPLLIASDAMGGVWPFGEVLCKAVRFFFYMNLHSSVMFLTCVSIHRFLGVCCPIAALRFRTRKVAVVMSGSIWVLVMLEILPILIFADTGFINNKTVCYEMADFDRYHVFFPYIMFLTVVGFLLPFTIILICYCSMMIVLCRAGKDKSHMGKEMRNKSVRTILAVCLMLVLCFVPYHIARTVYLFLRVYMSSNCRALNVAVICYEIGKPLISLNCCANPLLYFLGSINLGLRCSDYKEHS</sequence>
<dbReference type="PROSITE" id="PS50262">
    <property type="entry name" value="G_PROTEIN_RECEP_F1_2"/>
    <property type="match status" value="1"/>
</dbReference>
<reference evidence="12" key="2">
    <citation type="submission" date="2020-02" db="EMBL/GenBank/DDBJ databases">
        <title>Esox lucius (northern pike) genome, fEsoLuc1, primary haplotype.</title>
        <authorList>
            <person name="Myers G."/>
            <person name="Karagic N."/>
            <person name="Meyer A."/>
            <person name="Pippel M."/>
            <person name="Reichard M."/>
            <person name="Winkler S."/>
            <person name="Tracey A."/>
            <person name="Sims Y."/>
            <person name="Howe K."/>
            <person name="Rhie A."/>
            <person name="Formenti G."/>
            <person name="Durbin R."/>
            <person name="Fedrigo O."/>
            <person name="Jarvis E.D."/>
        </authorList>
    </citation>
    <scope>NUCLEOTIDE SEQUENCE [LARGE SCALE GENOMIC DNA]</scope>
</reference>
<dbReference type="SUPFAM" id="SSF81321">
    <property type="entry name" value="Family A G protein-coupled receptor-like"/>
    <property type="match status" value="1"/>
</dbReference>
<evidence type="ECO:0000256" key="5">
    <source>
        <dbReference type="ARBA" id="ARBA00023040"/>
    </source>
</evidence>
<dbReference type="InterPro" id="IPR000276">
    <property type="entry name" value="GPCR_Rhodpsn"/>
</dbReference>
<dbReference type="GO" id="GO:0005886">
    <property type="term" value="C:plasma membrane"/>
    <property type="evidence" value="ECO:0007669"/>
    <property type="project" value="UniProtKB-SubCell"/>
</dbReference>
<evidence type="ECO:0000256" key="4">
    <source>
        <dbReference type="ARBA" id="ARBA00022989"/>
    </source>
</evidence>
<keyword evidence="8 9" id="KW-0807">Transducer</keyword>
<keyword evidence="7 9" id="KW-0675">Receptor</keyword>
<feature type="transmembrane region" description="Helical" evidence="10">
    <location>
        <begin position="104"/>
        <end position="125"/>
    </location>
</feature>
<name>A0A3P8Z8I6_ESOLU</name>
<evidence type="ECO:0000256" key="2">
    <source>
        <dbReference type="ARBA" id="ARBA00022475"/>
    </source>
</evidence>
<evidence type="ECO:0000256" key="6">
    <source>
        <dbReference type="ARBA" id="ARBA00023136"/>
    </source>
</evidence>
<keyword evidence="3 9" id="KW-0812">Transmembrane</keyword>
<evidence type="ECO:0000256" key="7">
    <source>
        <dbReference type="ARBA" id="ARBA00023170"/>
    </source>
</evidence>
<feature type="transmembrane region" description="Helical" evidence="10">
    <location>
        <begin position="63"/>
        <end position="84"/>
    </location>
</feature>
<reference evidence="12" key="3">
    <citation type="submission" date="2025-08" db="UniProtKB">
        <authorList>
            <consortium name="Ensembl"/>
        </authorList>
    </citation>
    <scope>IDENTIFICATION</scope>
</reference>
<evidence type="ECO:0000256" key="10">
    <source>
        <dbReference type="SAM" id="Phobius"/>
    </source>
</evidence>
<dbReference type="GeneTree" id="ENSGT01030000234621"/>
<evidence type="ECO:0000256" key="1">
    <source>
        <dbReference type="ARBA" id="ARBA00004651"/>
    </source>
</evidence>
<feature type="domain" description="G-protein coupled receptors family 1 profile" evidence="11">
    <location>
        <begin position="32"/>
        <end position="290"/>
    </location>
</feature>
<dbReference type="GO" id="GO:0004930">
    <property type="term" value="F:G protein-coupled receptor activity"/>
    <property type="evidence" value="ECO:0007669"/>
    <property type="project" value="UniProtKB-KW"/>
</dbReference>
<feature type="transmembrane region" description="Helical" evidence="10">
    <location>
        <begin position="20"/>
        <end position="43"/>
    </location>
</feature>
<feature type="transmembrane region" description="Helical" evidence="10">
    <location>
        <begin position="178"/>
        <end position="209"/>
    </location>
</feature>
<dbReference type="OMA" id="LGVCHPL"/>
<keyword evidence="4 10" id="KW-1133">Transmembrane helix</keyword>
<evidence type="ECO:0000256" key="8">
    <source>
        <dbReference type="ARBA" id="ARBA00023224"/>
    </source>
</evidence>
<dbReference type="Ensembl" id="ENSELUT00000036730.3">
    <property type="protein sequence ID" value="ENSELUP00000025116.2"/>
    <property type="gene ID" value="ENSELUG00000023798.3"/>
</dbReference>
<evidence type="ECO:0000256" key="9">
    <source>
        <dbReference type="RuleBase" id="RU000688"/>
    </source>
</evidence>
<keyword evidence="2" id="KW-1003">Cell membrane</keyword>
<dbReference type="Proteomes" id="UP000265140">
    <property type="component" value="Chromosome 1"/>
</dbReference>
<dbReference type="PROSITE" id="PS00237">
    <property type="entry name" value="G_PROTEIN_RECEP_F1_1"/>
    <property type="match status" value="1"/>
</dbReference>
<dbReference type="Gene3D" id="1.20.1070.10">
    <property type="entry name" value="Rhodopsin 7-helix transmembrane proteins"/>
    <property type="match status" value="1"/>
</dbReference>
<evidence type="ECO:0000256" key="3">
    <source>
        <dbReference type="ARBA" id="ARBA00022692"/>
    </source>
</evidence>
<dbReference type="Pfam" id="PF00001">
    <property type="entry name" value="7tm_1"/>
    <property type="match status" value="1"/>
</dbReference>
<organism evidence="12 13">
    <name type="scientific">Esox lucius</name>
    <name type="common">Northern pike</name>
    <dbReference type="NCBI Taxonomy" id="8010"/>
    <lineage>
        <taxon>Eukaryota</taxon>
        <taxon>Metazoa</taxon>
        <taxon>Chordata</taxon>
        <taxon>Craniata</taxon>
        <taxon>Vertebrata</taxon>
        <taxon>Euteleostomi</taxon>
        <taxon>Actinopterygii</taxon>
        <taxon>Neopterygii</taxon>
        <taxon>Teleostei</taxon>
        <taxon>Protacanthopterygii</taxon>
        <taxon>Esociformes</taxon>
        <taxon>Esocidae</taxon>
        <taxon>Esox</taxon>
    </lineage>
</organism>
<dbReference type="PRINTS" id="PR00237">
    <property type="entry name" value="GPCRRHODOPSN"/>
</dbReference>
<dbReference type="PANTHER" id="PTHR24231:SF25">
    <property type="entry name" value="G-PROTEIN COUPLED RECEPTORS FAMILY 1 PROFILE DOMAIN-CONTAINING PROTEIN"/>
    <property type="match status" value="1"/>
</dbReference>
<dbReference type="PANTHER" id="PTHR24231">
    <property type="entry name" value="PURINOCEPTOR-RELATED G-PROTEIN COUPLED RECEPTOR"/>
    <property type="match status" value="1"/>
</dbReference>
<dbReference type="InParanoid" id="A0A3P8Z8I6"/>
<comment type="subcellular location">
    <subcellularLocation>
        <location evidence="1">Cell membrane</location>
        <topology evidence="1">Multi-pass membrane protein</topology>
    </subcellularLocation>
</comment>
<keyword evidence="13" id="KW-1185">Reference proteome</keyword>
<comment type="similarity">
    <text evidence="9">Belongs to the G-protein coupled receptor 1 family.</text>
</comment>
<reference evidence="12" key="4">
    <citation type="submission" date="2025-09" db="UniProtKB">
        <authorList>
            <consortium name="Ensembl"/>
        </authorList>
    </citation>
    <scope>IDENTIFICATION</scope>
</reference>
<keyword evidence="6 10" id="KW-0472">Membrane</keyword>
<dbReference type="AlphaFoldDB" id="A0A3P8Z8I6"/>
<protein>
    <recommendedName>
        <fullName evidence="11">G-protein coupled receptors family 1 profile domain-containing protein</fullName>
    </recommendedName>
</protein>
<evidence type="ECO:0000259" key="11">
    <source>
        <dbReference type="PROSITE" id="PS50262"/>
    </source>
</evidence>
<evidence type="ECO:0000313" key="12">
    <source>
        <dbReference type="Ensembl" id="ENSELUP00000025116.2"/>
    </source>
</evidence>
<dbReference type="InterPro" id="IPR017452">
    <property type="entry name" value="GPCR_Rhodpsn_7TM"/>
</dbReference>
<feature type="transmembrane region" description="Helical" evidence="10">
    <location>
        <begin position="132"/>
        <end position="155"/>
    </location>
</feature>
<reference evidence="13" key="1">
    <citation type="journal article" date="2014" name="PLoS ONE">
        <title>The genome and linkage map of the northern pike (Esox lucius): conserved synteny revealed between the salmonid sister group and the Neoteleostei.</title>
        <authorList>
            <person name="Rondeau E.B."/>
            <person name="Minkley D.R."/>
            <person name="Leong J.S."/>
            <person name="Messmer A.M."/>
            <person name="Jantzen J.R."/>
            <person name="von Schalburg K.R."/>
            <person name="Lemon C."/>
            <person name="Bird N.H."/>
            <person name="Koop B.F."/>
        </authorList>
    </citation>
    <scope>NUCLEOTIDE SEQUENCE</scope>
</reference>